<evidence type="ECO:0000259" key="2">
    <source>
        <dbReference type="PROSITE" id="PS50011"/>
    </source>
</evidence>
<keyword evidence="1" id="KW-0547">Nucleotide-binding</keyword>
<dbReference type="PANTHER" id="PTHR44329:SF260">
    <property type="entry name" value="PROTEIN KINASE DOMAIN-CONTAINING PROTEIN"/>
    <property type="match status" value="1"/>
</dbReference>
<proteinExistence type="predicted"/>
<dbReference type="Proteomes" id="UP001497512">
    <property type="component" value="Chromosome 2"/>
</dbReference>
<dbReference type="InterPro" id="IPR020635">
    <property type="entry name" value="Tyr_kinase_cat_dom"/>
</dbReference>
<gene>
    <name evidence="3" type="ORF">CSSPTR1EN2_LOCUS12646</name>
</gene>
<dbReference type="EMBL" id="OZ019894">
    <property type="protein sequence ID" value="CAK9215267.1"/>
    <property type="molecule type" value="Genomic_DNA"/>
</dbReference>
<dbReference type="PANTHER" id="PTHR44329">
    <property type="entry name" value="SERINE/THREONINE-PROTEIN KINASE TNNI3K-RELATED"/>
    <property type="match status" value="1"/>
</dbReference>
<feature type="binding site" evidence="1">
    <location>
        <position position="245"/>
    </location>
    <ligand>
        <name>ATP</name>
        <dbReference type="ChEBI" id="CHEBI:30616"/>
    </ligand>
</feature>
<dbReference type="PROSITE" id="PS50011">
    <property type="entry name" value="PROTEIN_KINASE_DOM"/>
    <property type="match status" value="1"/>
</dbReference>
<evidence type="ECO:0000313" key="3">
    <source>
        <dbReference type="EMBL" id="CAK9215267.1"/>
    </source>
</evidence>
<dbReference type="Pfam" id="PF07714">
    <property type="entry name" value="PK_Tyr_Ser-Thr"/>
    <property type="match status" value="1"/>
</dbReference>
<feature type="domain" description="Protein kinase" evidence="2">
    <location>
        <begin position="218"/>
        <end position="338"/>
    </location>
</feature>
<reference evidence="3" key="1">
    <citation type="submission" date="2024-02" db="EMBL/GenBank/DDBJ databases">
        <authorList>
            <consortium name="ELIXIR-Norway"/>
            <consortium name="Elixir Norway"/>
        </authorList>
    </citation>
    <scope>NUCLEOTIDE SEQUENCE</scope>
</reference>
<dbReference type="SUPFAM" id="SSF56112">
    <property type="entry name" value="Protein kinase-like (PK-like)"/>
    <property type="match status" value="1"/>
</dbReference>
<keyword evidence="4" id="KW-1185">Reference proteome</keyword>
<keyword evidence="1" id="KW-0067">ATP-binding</keyword>
<dbReference type="InterPro" id="IPR051681">
    <property type="entry name" value="Ser/Thr_Kinases-Pseudokinases"/>
</dbReference>
<dbReference type="InterPro" id="IPR001245">
    <property type="entry name" value="Ser-Thr/Tyr_kinase_cat_dom"/>
</dbReference>
<evidence type="ECO:0000313" key="4">
    <source>
        <dbReference type="Proteomes" id="UP001497512"/>
    </source>
</evidence>
<dbReference type="SMART" id="SM00219">
    <property type="entry name" value="TyrKc"/>
    <property type="match status" value="1"/>
</dbReference>
<sequence length="338" mass="38273">MGATLSRNQSREMYEDCKKIAKNLETECGSVMFNTSMCKLLADIYSRSIADLDDKYLRPRDERQLESDLHMCHEAVAEMKRVMLCGQILARDWTKQGWWKSVIHSSDSKSVKIRVVLHLKEFLNYVKAFKVRIAEARGYERFDLPTVEGLENWVSDVEEASRKDTDILLQKAKMYSKKSSFLATESPTCKIAKHLLAMFTPNSNSDGEHLHSIRYNDVQINEPLGNGSFGNVFKCKFLGVPAAAKVFKTHDSNTVTQEVTILANLQHPNVLQFIGLASNQNQYVLVTELMGMDLRSYLDQKIMKDAETPPLKLLEAIDIMLQVAQGMDYLHEGGGNAP</sequence>
<dbReference type="Gene3D" id="1.10.510.10">
    <property type="entry name" value="Transferase(Phosphotransferase) domain 1"/>
    <property type="match status" value="1"/>
</dbReference>
<accession>A0ABP0U871</accession>
<protein>
    <recommendedName>
        <fullName evidence="2">Protein kinase domain-containing protein</fullName>
    </recommendedName>
</protein>
<dbReference type="PROSITE" id="PS00107">
    <property type="entry name" value="PROTEIN_KINASE_ATP"/>
    <property type="match status" value="1"/>
</dbReference>
<evidence type="ECO:0000256" key="1">
    <source>
        <dbReference type="PROSITE-ProRule" id="PRU10141"/>
    </source>
</evidence>
<organism evidence="3 4">
    <name type="scientific">Sphagnum troendelagicum</name>
    <dbReference type="NCBI Taxonomy" id="128251"/>
    <lineage>
        <taxon>Eukaryota</taxon>
        <taxon>Viridiplantae</taxon>
        <taxon>Streptophyta</taxon>
        <taxon>Embryophyta</taxon>
        <taxon>Bryophyta</taxon>
        <taxon>Sphagnophytina</taxon>
        <taxon>Sphagnopsida</taxon>
        <taxon>Sphagnales</taxon>
        <taxon>Sphagnaceae</taxon>
        <taxon>Sphagnum</taxon>
    </lineage>
</organism>
<dbReference type="InterPro" id="IPR017441">
    <property type="entry name" value="Protein_kinase_ATP_BS"/>
</dbReference>
<name>A0ABP0U871_9BRYO</name>
<dbReference type="InterPro" id="IPR011009">
    <property type="entry name" value="Kinase-like_dom_sf"/>
</dbReference>
<dbReference type="InterPro" id="IPR000719">
    <property type="entry name" value="Prot_kinase_dom"/>
</dbReference>